<evidence type="ECO:0000259" key="6">
    <source>
        <dbReference type="Pfam" id="PF04085"/>
    </source>
</evidence>
<dbReference type="EMBL" id="MJUW02000098">
    <property type="protein sequence ID" value="OQD45283.1"/>
    <property type="molecule type" value="Genomic_DNA"/>
</dbReference>
<dbReference type="PIRSF" id="PIRSF038471">
    <property type="entry name" value="MreC"/>
    <property type="match status" value="1"/>
</dbReference>
<keyword evidence="8" id="KW-1185">Reference proteome</keyword>
<dbReference type="InterPro" id="IPR007221">
    <property type="entry name" value="MreC"/>
</dbReference>
<dbReference type="Proteomes" id="UP000242219">
    <property type="component" value="Unassembled WGS sequence"/>
</dbReference>
<dbReference type="Gene3D" id="2.40.10.350">
    <property type="entry name" value="Rod shape-determining protein MreC, domain 2"/>
    <property type="match status" value="1"/>
</dbReference>
<name>A0A1V6LYS1_9BACT</name>
<dbReference type="PANTHER" id="PTHR34138:SF1">
    <property type="entry name" value="CELL SHAPE-DETERMINING PROTEIN MREC"/>
    <property type="match status" value="1"/>
</dbReference>
<comment type="similarity">
    <text evidence="1 5">Belongs to the MreC family.</text>
</comment>
<feature type="domain" description="Rod shape-determining protein MreC beta-barrel core" evidence="6">
    <location>
        <begin position="129"/>
        <end position="274"/>
    </location>
</feature>
<proteinExistence type="inferred from homology"/>
<gene>
    <name evidence="7" type="ORF">BIY37_09135</name>
</gene>
<accession>A0A1V6LYS1</accession>
<evidence type="ECO:0000256" key="2">
    <source>
        <dbReference type="ARBA" id="ARBA00013855"/>
    </source>
</evidence>
<dbReference type="InterPro" id="IPR042177">
    <property type="entry name" value="Cell/Rod_1"/>
</dbReference>
<sequence length="276" mass="30382">MRTSTPSFSNLIKHPLATIITLLVISLVLLSLPPNISGCIKMTCSAPMRPFQWATCFCSNKASAFFDNVISALHDAQEKRHLEKQVLQIKNKLVEQQDTIYKLQNKLRTLSKFQTENTAVKKSPILADVIGYDSSNFRKSITINAGSKQGVKPNDIVVSDNALVGKITTVSKRHSIVQLVTDPAARIPGRIVRTREQVIVEGNATAFCKLKYTPRWAKLKKGDDIVTSDIGGLYPPSLPIATVVENETKSGALFQSVKVLPRVNISKVESVLVITQ</sequence>
<protein>
    <recommendedName>
        <fullName evidence="2 5">Cell shape-determining protein MreC</fullName>
    </recommendedName>
    <alternativeName>
        <fullName evidence="4 5">Cell shape protein MreC</fullName>
    </alternativeName>
</protein>
<keyword evidence="3 5" id="KW-0133">Cell shape</keyword>
<evidence type="ECO:0000313" key="7">
    <source>
        <dbReference type="EMBL" id="OQD45283.1"/>
    </source>
</evidence>
<evidence type="ECO:0000256" key="4">
    <source>
        <dbReference type="ARBA" id="ARBA00032089"/>
    </source>
</evidence>
<dbReference type="RefSeq" id="WP_080324977.1">
    <property type="nucleotide sequence ID" value="NZ_MJUW02000098.1"/>
</dbReference>
<reference evidence="7 8" key="1">
    <citation type="journal article" date="2016" name="Genome Announc.">
        <title>Draft Genome Sequence of the Anaerobic Ammonium-Oxidizing Bacterium 'Candidatus Brocadia sp. 40'.</title>
        <authorList>
            <person name="Ali M."/>
            <person name="Haroon M.F."/>
            <person name="Narita Y."/>
            <person name="Zhang L."/>
            <person name="Rangel Shaw D."/>
            <person name="Okabe S."/>
            <person name="Saikaly P.E."/>
        </authorList>
    </citation>
    <scope>NUCLEOTIDE SEQUENCE [LARGE SCALE GENOMIC DNA]</scope>
    <source>
        <strain evidence="7 8">40</strain>
    </source>
</reference>
<evidence type="ECO:0000256" key="1">
    <source>
        <dbReference type="ARBA" id="ARBA00009369"/>
    </source>
</evidence>
<dbReference type="Pfam" id="PF04085">
    <property type="entry name" value="MreC"/>
    <property type="match status" value="1"/>
</dbReference>
<evidence type="ECO:0000256" key="5">
    <source>
        <dbReference type="PIRNR" id="PIRNR038471"/>
    </source>
</evidence>
<dbReference type="InterPro" id="IPR055342">
    <property type="entry name" value="MreC_beta-barrel_core"/>
</dbReference>
<organism evidence="7 8">
    <name type="scientific">Candidatus Brocadia sapporoensis</name>
    <dbReference type="NCBI Taxonomy" id="392547"/>
    <lineage>
        <taxon>Bacteria</taxon>
        <taxon>Pseudomonadati</taxon>
        <taxon>Planctomycetota</taxon>
        <taxon>Candidatus Brocadiia</taxon>
        <taxon>Candidatus Brocadiales</taxon>
        <taxon>Candidatus Brocadiaceae</taxon>
        <taxon>Candidatus Brocadia</taxon>
    </lineage>
</organism>
<evidence type="ECO:0000313" key="8">
    <source>
        <dbReference type="Proteomes" id="UP000242219"/>
    </source>
</evidence>
<dbReference type="AlphaFoldDB" id="A0A1V6LYS1"/>
<dbReference type="PANTHER" id="PTHR34138">
    <property type="entry name" value="CELL SHAPE-DETERMINING PROTEIN MREC"/>
    <property type="match status" value="1"/>
</dbReference>
<comment type="function">
    <text evidence="5">Involved in formation and maintenance of cell shape.</text>
</comment>
<dbReference type="GO" id="GO:0005886">
    <property type="term" value="C:plasma membrane"/>
    <property type="evidence" value="ECO:0007669"/>
    <property type="project" value="TreeGrafter"/>
</dbReference>
<dbReference type="NCBIfam" id="TIGR00219">
    <property type="entry name" value="mreC"/>
    <property type="match status" value="1"/>
</dbReference>
<dbReference type="InterPro" id="IPR042175">
    <property type="entry name" value="Cell/Rod_MreC_2"/>
</dbReference>
<dbReference type="GO" id="GO:0008360">
    <property type="term" value="P:regulation of cell shape"/>
    <property type="evidence" value="ECO:0007669"/>
    <property type="project" value="UniProtKB-KW"/>
</dbReference>
<dbReference type="Gene3D" id="2.40.10.340">
    <property type="entry name" value="Rod shape-determining protein MreC, domain 1"/>
    <property type="match status" value="1"/>
</dbReference>
<evidence type="ECO:0000256" key="3">
    <source>
        <dbReference type="ARBA" id="ARBA00022960"/>
    </source>
</evidence>
<comment type="caution">
    <text evidence="7">The sequence shown here is derived from an EMBL/GenBank/DDBJ whole genome shotgun (WGS) entry which is preliminary data.</text>
</comment>